<dbReference type="EC" id="2.7.1.180" evidence="2"/>
<evidence type="ECO:0000256" key="9">
    <source>
        <dbReference type="ARBA" id="ARBA00031306"/>
    </source>
</evidence>
<dbReference type="Gene3D" id="3.10.520.10">
    <property type="entry name" value="ApbE-like domains"/>
    <property type="match status" value="1"/>
</dbReference>
<comment type="caution">
    <text evidence="11">The sequence shown here is derived from an EMBL/GenBank/DDBJ whole genome shotgun (WGS) entry which is preliminary data.</text>
</comment>
<gene>
    <name evidence="11" type="ORF">V8201_12345</name>
</gene>
<evidence type="ECO:0000313" key="11">
    <source>
        <dbReference type="EMBL" id="MEI5687871.1"/>
    </source>
</evidence>
<keyword evidence="6" id="KW-0479">Metal-binding</keyword>
<name>A0ABU8H4H1_9SPHN</name>
<keyword evidence="7" id="KW-0274">FAD</keyword>
<evidence type="ECO:0000256" key="2">
    <source>
        <dbReference type="ARBA" id="ARBA00011955"/>
    </source>
</evidence>
<evidence type="ECO:0000256" key="6">
    <source>
        <dbReference type="ARBA" id="ARBA00022723"/>
    </source>
</evidence>
<keyword evidence="5 11" id="KW-0808">Transferase</keyword>
<comment type="catalytic activity">
    <reaction evidence="10">
        <text>L-threonyl-[protein] + FAD = FMN-L-threonyl-[protein] + AMP + H(+)</text>
        <dbReference type="Rhea" id="RHEA:36847"/>
        <dbReference type="Rhea" id="RHEA-COMP:11060"/>
        <dbReference type="Rhea" id="RHEA-COMP:11061"/>
        <dbReference type="ChEBI" id="CHEBI:15378"/>
        <dbReference type="ChEBI" id="CHEBI:30013"/>
        <dbReference type="ChEBI" id="CHEBI:57692"/>
        <dbReference type="ChEBI" id="CHEBI:74257"/>
        <dbReference type="ChEBI" id="CHEBI:456215"/>
        <dbReference type="EC" id="2.7.1.180"/>
    </reaction>
</comment>
<evidence type="ECO:0000256" key="10">
    <source>
        <dbReference type="ARBA" id="ARBA00048540"/>
    </source>
</evidence>
<sequence length="271" mass="27184">MPVERIRPLLGTLVLIRVDEGGGGGDVAAAIARGFAAIAHVHRVMSAQAADSDLAAIARAGGGAAVTVDRATAACLRAALRLAAASDGLFDPVLPGDGASWRDLALAGRRVRVARRLRLDLSGIAKGYAVDRACAALRAAGVRRAIVNAGGDLAVLGGGYRIRLAPGHAAPAAVVALDRGALASSDVAAAWADRGAAQHRDGRSGAAAPAGFVSVVAPRCRDADALTKIVLVAGAAALPLLARHRAVAYCSRAGGDWQTLAPDAGSWGAAR</sequence>
<evidence type="ECO:0000256" key="8">
    <source>
        <dbReference type="ARBA" id="ARBA00022842"/>
    </source>
</evidence>
<evidence type="ECO:0000256" key="5">
    <source>
        <dbReference type="ARBA" id="ARBA00022679"/>
    </source>
</evidence>
<dbReference type="InterPro" id="IPR024932">
    <property type="entry name" value="ApbE"/>
</dbReference>
<dbReference type="Proteomes" id="UP001367771">
    <property type="component" value="Unassembled WGS sequence"/>
</dbReference>
<evidence type="ECO:0000256" key="3">
    <source>
        <dbReference type="ARBA" id="ARBA00016337"/>
    </source>
</evidence>
<dbReference type="RefSeq" id="WP_336545483.1">
    <property type="nucleotide sequence ID" value="NZ_JBBBDM010000005.1"/>
</dbReference>
<keyword evidence="8" id="KW-0460">Magnesium</keyword>
<comment type="cofactor">
    <cofactor evidence="1">
        <name>Mg(2+)</name>
        <dbReference type="ChEBI" id="CHEBI:18420"/>
    </cofactor>
</comment>
<dbReference type="SUPFAM" id="SSF143631">
    <property type="entry name" value="ApbE-like"/>
    <property type="match status" value="1"/>
</dbReference>
<keyword evidence="4" id="KW-0285">Flavoprotein</keyword>
<dbReference type="EMBL" id="JBBBDM010000005">
    <property type="protein sequence ID" value="MEI5687871.1"/>
    <property type="molecule type" value="Genomic_DNA"/>
</dbReference>
<protein>
    <recommendedName>
        <fullName evidence="3">FAD:protein FMN transferase</fullName>
        <ecNumber evidence="2">2.7.1.180</ecNumber>
    </recommendedName>
    <alternativeName>
        <fullName evidence="9">Flavin transferase</fullName>
    </alternativeName>
</protein>
<proteinExistence type="predicted"/>
<evidence type="ECO:0000256" key="1">
    <source>
        <dbReference type="ARBA" id="ARBA00001946"/>
    </source>
</evidence>
<evidence type="ECO:0000256" key="4">
    <source>
        <dbReference type="ARBA" id="ARBA00022630"/>
    </source>
</evidence>
<organism evidence="11 12">
    <name type="scientific">Sphingomonas kyungheensis</name>
    <dbReference type="NCBI Taxonomy" id="1069987"/>
    <lineage>
        <taxon>Bacteria</taxon>
        <taxon>Pseudomonadati</taxon>
        <taxon>Pseudomonadota</taxon>
        <taxon>Alphaproteobacteria</taxon>
        <taxon>Sphingomonadales</taxon>
        <taxon>Sphingomonadaceae</taxon>
        <taxon>Sphingomonas</taxon>
    </lineage>
</organism>
<evidence type="ECO:0000256" key="7">
    <source>
        <dbReference type="ARBA" id="ARBA00022827"/>
    </source>
</evidence>
<dbReference type="PANTHER" id="PTHR30040">
    <property type="entry name" value="THIAMINE BIOSYNTHESIS LIPOPROTEIN APBE"/>
    <property type="match status" value="1"/>
</dbReference>
<dbReference type="GO" id="GO:0016740">
    <property type="term" value="F:transferase activity"/>
    <property type="evidence" value="ECO:0007669"/>
    <property type="project" value="UniProtKB-KW"/>
</dbReference>
<dbReference type="PANTHER" id="PTHR30040:SF2">
    <property type="entry name" value="FAD:PROTEIN FMN TRANSFERASE"/>
    <property type="match status" value="1"/>
</dbReference>
<accession>A0ABU8H4H1</accession>
<dbReference type="InterPro" id="IPR003374">
    <property type="entry name" value="ApbE-like_sf"/>
</dbReference>
<evidence type="ECO:0000313" key="12">
    <source>
        <dbReference type="Proteomes" id="UP001367771"/>
    </source>
</evidence>
<reference evidence="11 12" key="1">
    <citation type="journal article" date="2013" name="Int. J. Syst. Evol. Microbiol.">
        <title>Sphingomonas kyungheensis sp. nov., a bacterium with ginsenoside-converting activity isolated from soil of a ginseng field.</title>
        <authorList>
            <person name="Son H.M."/>
            <person name="Yang J.E."/>
            <person name="Park Y."/>
            <person name="Han C.K."/>
            <person name="Kim S.G."/>
            <person name="Kook M."/>
            <person name="Yi T.H."/>
        </authorList>
    </citation>
    <scope>NUCLEOTIDE SEQUENCE [LARGE SCALE GENOMIC DNA]</scope>
    <source>
        <strain evidence="11 12">LMG 26582</strain>
    </source>
</reference>
<keyword evidence="12" id="KW-1185">Reference proteome</keyword>
<dbReference type="Pfam" id="PF02424">
    <property type="entry name" value="ApbE"/>
    <property type="match status" value="1"/>
</dbReference>